<evidence type="ECO:0000256" key="1">
    <source>
        <dbReference type="SAM" id="MobiDB-lite"/>
    </source>
</evidence>
<keyword evidence="4" id="KW-1185">Reference proteome</keyword>
<reference evidence="3 4" key="1">
    <citation type="journal article" name="Sci. Rep.">
        <title>Genome-scale phylogenetic analyses confirm Olpidium as the closest living zoosporic fungus to the non-flagellated, terrestrial fungi.</title>
        <authorList>
            <person name="Chang Y."/>
            <person name="Rochon D."/>
            <person name="Sekimoto S."/>
            <person name="Wang Y."/>
            <person name="Chovatia M."/>
            <person name="Sandor L."/>
            <person name="Salamov A."/>
            <person name="Grigoriev I.V."/>
            <person name="Stajich J.E."/>
            <person name="Spatafora J.W."/>
        </authorList>
    </citation>
    <scope>NUCLEOTIDE SEQUENCE [LARGE SCALE GENOMIC DNA]</scope>
    <source>
        <strain evidence="3">S191</strain>
    </source>
</reference>
<gene>
    <name evidence="3" type="ORF">BJ554DRAFT_4979</name>
</gene>
<dbReference type="GO" id="GO:0070006">
    <property type="term" value="F:metalloaminopeptidase activity"/>
    <property type="evidence" value="ECO:0007669"/>
    <property type="project" value="InterPro"/>
</dbReference>
<feature type="compositionally biased region" description="Polar residues" evidence="1">
    <location>
        <begin position="157"/>
        <end position="166"/>
    </location>
</feature>
<feature type="compositionally biased region" description="Basic and acidic residues" evidence="1">
    <location>
        <begin position="167"/>
        <end position="176"/>
    </location>
</feature>
<comment type="caution">
    <text evidence="3">The sequence shown here is derived from an EMBL/GenBank/DDBJ whole genome shotgun (WGS) entry which is preliminary data.</text>
</comment>
<evidence type="ECO:0000313" key="3">
    <source>
        <dbReference type="EMBL" id="KAG5455568.1"/>
    </source>
</evidence>
<dbReference type="Proteomes" id="UP000673691">
    <property type="component" value="Unassembled WGS sequence"/>
</dbReference>
<evidence type="ECO:0000259" key="2">
    <source>
        <dbReference type="Pfam" id="PF05195"/>
    </source>
</evidence>
<dbReference type="OrthoDB" id="4215474at2759"/>
<dbReference type="Pfam" id="PF05195">
    <property type="entry name" value="AMP_N"/>
    <property type="match status" value="1"/>
</dbReference>
<name>A0A8H7ZMC0_9FUNG</name>
<protein>
    <recommendedName>
        <fullName evidence="2">Aminopeptidase P N-terminal domain-containing protein</fullName>
    </recommendedName>
</protein>
<evidence type="ECO:0000313" key="4">
    <source>
        <dbReference type="Proteomes" id="UP000673691"/>
    </source>
</evidence>
<accession>A0A8H7ZMC0</accession>
<proteinExistence type="predicted"/>
<sequence>MTMYVSPSTAESEMWHGPRAGFSGATDFFGADQVGELRKPMYFQRSDGAYDFAQFGSIVAELARNGSPTYLPLSRGGPAGPRVIEKWVDKCLPWISKQLEGAGCLEFSKVLFDGKRDLLQLSFVRRLSRGFETAARYDPEAAADQITGRGEDHATSGRDQWQSVHSGRSEPLHSLENDDDYSLRSRLA</sequence>
<dbReference type="GO" id="GO:0030145">
    <property type="term" value="F:manganese ion binding"/>
    <property type="evidence" value="ECO:0007669"/>
    <property type="project" value="InterPro"/>
</dbReference>
<dbReference type="InterPro" id="IPR029149">
    <property type="entry name" value="Creatin/AminoP/Spt16_N"/>
</dbReference>
<dbReference type="Gene3D" id="3.40.350.10">
    <property type="entry name" value="Creatinase/prolidase N-terminal domain"/>
    <property type="match status" value="1"/>
</dbReference>
<dbReference type="EMBL" id="JAEFCI010013167">
    <property type="protein sequence ID" value="KAG5455568.1"/>
    <property type="molecule type" value="Genomic_DNA"/>
</dbReference>
<feature type="region of interest" description="Disordered" evidence="1">
    <location>
        <begin position="142"/>
        <end position="188"/>
    </location>
</feature>
<dbReference type="InterPro" id="IPR007865">
    <property type="entry name" value="Aminopep_P_N"/>
</dbReference>
<organism evidence="3 4">
    <name type="scientific">Olpidium bornovanus</name>
    <dbReference type="NCBI Taxonomy" id="278681"/>
    <lineage>
        <taxon>Eukaryota</taxon>
        <taxon>Fungi</taxon>
        <taxon>Fungi incertae sedis</taxon>
        <taxon>Olpidiomycota</taxon>
        <taxon>Olpidiomycotina</taxon>
        <taxon>Olpidiomycetes</taxon>
        <taxon>Olpidiales</taxon>
        <taxon>Olpidiaceae</taxon>
        <taxon>Olpidium</taxon>
    </lineage>
</organism>
<feature type="domain" description="Aminopeptidase P N-terminal" evidence="2">
    <location>
        <begin position="1"/>
        <end position="37"/>
    </location>
</feature>
<dbReference type="SUPFAM" id="SSF53092">
    <property type="entry name" value="Creatinase/prolidase N-terminal domain"/>
    <property type="match status" value="1"/>
</dbReference>
<dbReference type="AlphaFoldDB" id="A0A8H7ZMC0"/>